<dbReference type="SMART" id="SM00342">
    <property type="entry name" value="HTH_ARAC"/>
    <property type="match status" value="1"/>
</dbReference>
<accession>A0AA88FPM8</accession>
<dbReference type="Proteomes" id="UP000326380">
    <property type="component" value="Unassembled WGS sequence"/>
</dbReference>
<reference evidence="5 6" key="1">
    <citation type="submission" date="2019-09" db="EMBL/GenBank/DDBJ databases">
        <title>Genome sequence of Hymenobacter sp. M3.</title>
        <authorList>
            <person name="Srinivasan S."/>
        </authorList>
    </citation>
    <scope>NUCLEOTIDE SEQUENCE [LARGE SCALE GENOMIC DNA]</scope>
    <source>
        <strain evidence="5 6">M3</strain>
    </source>
</reference>
<comment type="caution">
    <text evidence="5">The sequence shown here is derived from an EMBL/GenBank/DDBJ whole genome shotgun (WGS) entry which is preliminary data.</text>
</comment>
<dbReference type="GO" id="GO:0003700">
    <property type="term" value="F:DNA-binding transcription factor activity"/>
    <property type="evidence" value="ECO:0007669"/>
    <property type="project" value="InterPro"/>
</dbReference>
<evidence type="ECO:0000313" key="6">
    <source>
        <dbReference type="Proteomes" id="UP000326380"/>
    </source>
</evidence>
<organism evidence="5 6">
    <name type="scientific">Hymenobacter busanensis</name>
    <dbReference type="NCBI Taxonomy" id="2607656"/>
    <lineage>
        <taxon>Bacteria</taxon>
        <taxon>Pseudomonadati</taxon>
        <taxon>Bacteroidota</taxon>
        <taxon>Cytophagia</taxon>
        <taxon>Cytophagales</taxon>
        <taxon>Hymenobacteraceae</taxon>
        <taxon>Hymenobacter</taxon>
    </lineage>
</organism>
<proteinExistence type="predicted"/>
<dbReference type="PANTHER" id="PTHR46796:SF13">
    <property type="entry name" value="HTH-TYPE TRANSCRIPTIONAL ACTIVATOR RHAS"/>
    <property type="match status" value="1"/>
</dbReference>
<dbReference type="Gene3D" id="1.10.10.60">
    <property type="entry name" value="Homeodomain-like"/>
    <property type="match status" value="1"/>
</dbReference>
<dbReference type="Pfam" id="PF12833">
    <property type="entry name" value="HTH_18"/>
    <property type="match status" value="1"/>
</dbReference>
<dbReference type="PANTHER" id="PTHR46796">
    <property type="entry name" value="HTH-TYPE TRANSCRIPTIONAL ACTIVATOR RHAS-RELATED"/>
    <property type="match status" value="1"/>
</dbReference>
<dbReference type="EMBL" id="VTWU01000001">
    <property type="protein sequence ID" value="KAA9339538.1"/>
    <property type="molecule type" value="Genomic_DNA"/>
</dbReference>
<dbReference type="InterPro" id="IPR046532">
    <property type="entry name" value="DUF6597"/>
</dbReference>
<evidence type="ECO:0000313" key="5">
    <source>
        <dbReference type="EMBL" id="KAA9339538.1"/>
    </source>
</evidence>
<dbReference type="InterPro" id="IPR050204">
    <property type="entry name" value="AraC_XylS_family_regulators"/>
</dbReference>
<keyword evidence="1" id="KW-0805">Transcription regulation</keyword>
<feature type="domain" description="HTH araC/xylS-type" evidence="4">
    <location>
        <begin position="192"/>
        <end position="294"/>
    </location>
</feature>
<evidence type="ECO:0000256" key="3">
    <source>
        <dbReference type="ARBA" id="ARBA00023163"/>
    </source>
</evidence>
<dbReference type="InterPro" id="IPR009057">
    <property type="entry name" value="Homeodomain-like_sf"/>
</dbReference>
<protein>
    <submittedName>
        <fullName evidence="5">AraC family transcriptional regulator</fullName>
    </submittedName>
</protein>
<keyword evidence="3" id="KW-0804">Transcription</keyword>
<dbReference type="InterPro" id="IPR018060">
    <property type="entry name" value="HTH_AraC"/>
</dbReference>
<dbReference type="GO" id="GO:0043565">
    <property type="term" value="F:sequence-specific DNA binding"/>
    <property type="evidence" value="ECO:0007669"/>
    <property type="project" value="InterPro"/>
</dbReference>
<dbReference type="AlphaFoldDB" id="A0AA88FPM8"/>
<keyword evidence="2" id="KW-0238">DNA-binding</keyword>
<evidence type="ECO:0000256" key="2">
    <source>
        <dbReference type="ARBA" id="ARBA00023125"/>
    </source>
</evidence>
<sequence length="305" mass="34409">MSRLSNQTGRAGCTLLAYYWLGCLGGAQAQPVMELQKFAAAPALADYVEHYWVMEDEATPEAPVMHAVLPATIQSAIVVFGEPYQTITFDGREIRDIHQGLVLGRVTTKRLYLRQTGRVGVFGVRFCPTGFYNLFGVPMQHATDTTLELDSAAGQFGRELTRRVMEADSHAARVQVAEELLLRQLSKVHPRLDAIDFVASSIVRQNGLVSMDGLLHTANLGVRQLERRFLAKVGTSPKLYAQIARFGHVFKLLKNEPRAEWVDVAYRCGYYDQAHLIREFRRFTGETPVAYFSHYDAFAKFFWAR</sequence>
<name>A0AA88FPM8_9BACT</name>
<evidence type="ECO:0000259" key="4">
    <source>
        <dbReference type="PROSITE" id="PS01124"/>
    </source>
</evidence>
<keyword evidence="6" id="KW-1185">Reference proteome</keyword>
<evidence type="ECO:0000256" key="1">
    <source>
        <dbReference type="ARBA" id="ARBA00023015"/>
    </source>
</evidence>
<gene>
    <name evidence="5" type="ORF">F0P96_02665</name>
</gene>
<dbReference type="PROSITE" id="PS01124">
    <property type="entry name" value="HTH_ARAC_FAMILY_2"/>
    <property type="match status" value="1"/>
</dbReference>
<dbReference type="Pfam" id="PF20240">
    <property type="entry name" value="DUF6597"/>
    <property type="match status" value="1"/>
</dbReference>
<dbReference type="SUPFAM" id="SSF46689">
    <property type="entry name" value="Homeodomain-like"/>
    <property type="match status" value="1"/>
</dbReference>